<dbReference type="EMBL" id="CP032427">
    <property type="protein sequence ID" value="AYC40685.1"/>
    <property type="molecule type" value="Genomic_DNA"/>
</dbReference>
<sequence>MLGRLPLGEQLDGFRSALERNEVLTEVMAGAARLDLPGWYVTAGCLFQTV</sequence>
<dbReference type="AlphaFoldDB" id="A0AAI8PQ15"/>
<gene>
    <name evidence="1" type="ORF">DWG14_04953</name>
</gene>
<evidence type="ECO:0000313" key="2">
    <source>
        <dbReference type="Proteomes" id="UP000265765"/>
    </source>
</evidence>
<dbReference type="Proteomes" id="UP000265765">
    <property type="component" value="Chromosome"/>
</dbReference>
<accession>A0AAI8PQ15</accession>
<name>A0AAI8PQ15_9ACTN</name>
<proteinExistence type="predicted"/>
<organism evidence="1 2">
    <name type="scientific">Streptomyces griseorubiginosus</name>
    <dbReference type="NCBI Taxonomy" id="67304"/>
    <lineage>
        <taxon>Bacteria</taxon>
        <taxon>Bacillati</taxon>
        <taxon>Actinomycetota</taxon>
        <taxon>Actinomycetes</taxon>
        <taxon>Kitasatosporales</taxon>
        <taxon>Streptomycetaceae</taxon>
        <taxon>Streptomyces</taxon>
    </lineage>
</organism>
<reference evidence="1 2" key="1">
    <citation type="submission" date="2018-09" db="EMBL/GenBank/DDBJ databases">
        <title>Production of Trimethoprim by Streptomyces sp. 3E-1.</title>
        <authorList>
            <person name="Kang H.J."/>
            <person name="Kim S.B."/>
        </authorList>
    </citation>
    <scope>NUCLEOTIDE SEQUENCE [LARGE SCALE GENOMIC DNA]</scope>
    <source>
        <strain evidence="1 2">3E-1</strain>
    </source>
</reference>
<dbReference type="KEGG" id="sge:DWG14_04953"/>
<protein>
    <submittedName>
        <fullName evidence="1">Uncharacterized protein</fullName>
    </submittedName>
</protein>
<evidence type="ECO:0000313" key="1">
    <source>
        <dbReference type="EMBL" id="AYC40685.1"/>
    </source>
</evidence>